<reference evidence="7 8" key="1">
    <citation type="submission" date="2023-09" db="EMBL/GenBank/DDBJ databases">
        <title>Nesidiocoris tenuis whole genome shotgun sequence.</title>
        <authorList>
            <person name="Shibata T."/>
            <person name="Shimoda M."/>
            <person name="Kobayashi T."/>
            <person name="Uehara T."/>
        </authorList>
    </citation>
    <scope>NUCLEOTIDE SEQUENCE [LARGE SCALE GENOMIC DNA]</scope>
    <source>
        <strain evidence="7 8">Japan</strain>
    </source>
</reference>
<feature type="region of interest" description="Disordered" evidence="3">
    <location>
        <begin position="28"/>
        <end position="120"/>
    </location>
</feature>
<sequence length="849" mass="96342">MEPGLTNLHRRNSISLPAGLNVMEPLEYTPQLSPEGGRRLDGGYETSDTFSDGAVSDGESSSPDIEAQKMTITPARNARKKSILPSFRTRDDDVLSGGGDGEDRDADSHSDITDITDPSPANSISSVNSISSLLKEKILMSLPKALKRRKKTKEYKLRAFVAFLFLAIVGLVGFAHVFYHQQVLQRAYFEKIRFNKEDRVVKLYNKDGVEIAKGYLGVNLPPTDRVFPCLAENRKNGKVCLEWMHRARLYLSYKEEQEKDTLFRCYTFTWESLSEDTLLTDCFENGEQHGHWYGGGRTLGMAWPVELGNVEMSAFVTGHIGRHRWGSVLRRYFINSRGVAISVDPETPLYVSINAQDEDRLCLQARHDKFAYVTHNGLPQLNYSVCTSRNMKMLHSFLSEKSLWDGIKEDEESFIHSLLSEPVWQIAPRVKEQLTENFVVSYTESVNTLGFVRQGHVLLNEHWQQYVGDLSLDESRFPTMNETIDIIHRRGFRIALTIQPFISTESRNFAETVDKELLISERNEEEVRKVPALTRYKSVKSAGMLDVTHNETVPWLCSQLKALVDVYKVDSFYLDMGTAYDMPQFYLLRKNLTNPDHYKSILTSQLHHKYQVIGVSGAVHRPPAPTFVSLPTLSSSWESLQVIIPTILTYGIIGYPFLMPGPVGGDYIPEPPRPGASSNTTFHGFGIGDQKSPEAHLPNKELYIRWLQLATFLPVIRYSVLPSDYSDSQVLEQAKTLTTLRQQIVNPQLIKLVSEALNSGVPLIRPLWMLDPFDSYCHTVKDEFSIGEEIIVAPILKQNTHEREVYLPAGVWKDGIEGSLRKGSRWLHSYKVPGDKIAYFVKMPDNTRF</sequence>
<name>A0ABN7ARM8_9HEMI</name>
<keyword evidence="2" id="KW-0326">Glycosidase</keyword>
<dbReference type="InterPro" id="IPR050985">
    <property type="entry name" value="Alpha-glycosidase_related"/>
</dbReference>
<organism evidence="7 8">
    <name type="scientific">Nesidiocoris tenuis</name>
    <dbReference type="NCBI Taxonomy" id="355587"/>
    <lineage>
        <taxon>Eukaryota</taxon>
        <taxon>Metazoa</taxon>
        <taxon>Ecdysozoa</taxon>
        <taxon>Arthropoda</taxon>
        <taxon>Hexapoda</taxon>
        <taxon>Insecta</taxon>
        <taxon>Pterygota</taxon>
        <taxon>Neoptera</taxon>
        <taxon>Paraneoptera</taxon>
        <taxon>Hemiptera</taxon>
        <taxon>Heteroptera</taxon>
        <taxon>Panheteroptera</taxon>
        <taxon>Cimicomorpha</taxon>
        <taxon>Miridae</taxon>
        <taxon>Dicyphina</taxon>
        <taxon>Nesidiocoris</taxon>
    </lineage>
</organism>
<dbReference type="Pfam" id="PF21365">
    <property type="entry name" value="Glyco_hydro_31_3rd"/>
    <property type="match status" value="1"/>
</dbReference>
<accession>A0ABN7ARM8</accession>
<dbReference type="PANTHER" id="PTHR43053:SF6">
    <property type="entry name" value="SITS-BINDING PROTEIN"/>
    <property type="match status" value="1"/>
</dbReference>
<dbReference type="EMBL" id="AP028913">
    <property type="protein sequence ID" value="BES94873.1"/>
    <property type="molecule type" value="Genomic_DNA"/>
</dbReference>
<evidence type="ECO:0000256" key="3">
    <source>
        <dbReference type="SAM" id="MobiDB-lite"/>
    </source>
</evidence>
<dbReference type="InterPro" id="IPR013780">
    <property type="entry name" value="Glyco_hydro_b"/>
</dbReference>
<gene>
    <name evidence="7" type="ORF">NTJ_07683</name>
</gene>
<feature type="transmembrane region" description="Helical" evidence="4">
    <location>
        <begin position="157"/>
        <end position="179"/>
    </location>
</feature>
<dbReference type="Proteomes" id="UP001307889">
    <property type="component" value="Chromosome 5"/>
</dbReference>
<evidence type="ECO:0000259" key="6">
    <source>
        <dbReference type="Pfam" id="PF21365"/>
    </source>
</evidence>
<dbReference type="PANTHER" id="PTHR43053">
    <property type="entry name" value="GLYCOSIDASE FAMILY 31"/>
    <property type="match status" value="1"/>
</dbReference>
<feature type="domain" description="Glycoside hydrolase family 31 TIM barrel" evidence="5">
    <location>
        <begin position="461"/>
        <end position="611"/>
    </location>
</feature>
<keyword evidence="4" id="KW-0812">Transmembrane</keyword>
<dbReference type="SUPFAM" id="SSF51445">
    <property type="entry name" value="(Trans)glycosidases"/>
    <property type="match status" value="1"/>
</dbReference>
<dbReference type="InterPro" id="IPR000322">
    <property type="entry name" value="Glyco_hydro_31_TIM"/>
</dbReference>
<dbReference type="SUPFAM" id="SSF51011">
    <property type="entry name" value="Glycosyl hydrolase domain"/>
    <property type="match status" value="1"/>
</dbReference>
<dbReference type="CDD" id="cd06592">
    <property type="entry name" value="GH31_NET37"/>
    <property type="match status" value="1"/>
</dbReference>
<feature type="domain" description="Glycoside hydrolase family 31 TIM barrel" evidence="5">
    <location>
        <begin position="634"/>
        <end position="719"/>
    </location>
</feature>
<dbReference type="InterPro" id="IPR017853">
    <property type="entry name" value="GH"/>
</dbReference>
<dbReference type="Gene3D" id="3.20.20.80">
    <property type="entry name" value="Glycosidases"/>
    <property type="match status" value="1"/>
</dbReference>
<proteinExistence type="inferred from homology"/>
<dbReference type="Pfam" id="PF01055">
    <property type="entry name" value="Glyco_hydro_31_2nd"/>
    <property type="match status" value="2"/>
</dbReference>
<dbReference type="InterPro" id="IPR048395">
    <property type="entry name" value="Glyco_hydro_31_C"/>
</dbReference>
<evidence type="ECO:0000256" key="4">
    <source>
        <dbReference type="SAM" id="Phobius"/>
    </source>
</evidence>
<dbReference type="GO" id="GO:0016787">
    <property type="term" value="F:hydrolase activity"/>
    <property type="evidence" value="ECO:0007669"/>
    <property type="project" value="UniProtKB-KW"/>
</dbReference>
<evidence type="ECO:0000313" key="8">
    <source>
        <dbReference type="Proteomes" id="UP001307889"/>
    </source>
</evidence>
<protein>
    <submittedName>
        <fullName evidence="7">Glycosyl hydrolases family 31</fullName>
    </submittedName>
</protein>
<feature type="domain" description="Glycosyl hydrolase family 31 C-terminal" evidence="6">
    <location>
        <begin position="760"/>
        <end position="842"/>
    </location>
</feature>
<keyword evidence="2 7" id="KW-0378">Hydrolase</keyword>
<keyword evidence="8" id="KW-1185">Reference proteome</keyword>
<evidence type="ECO:0000256" key="1">
    <source>
        <dbReference type="ARBA" id="ARBA00007806"/>
    </source>
</evidence>
<evidence type="ECO:0000256" key="2">
    <source>
        <dbReference type="RuleBase" id="RU361185"/>
    </source>
</evidence>
<keyword evidence="4" id="KW-0472">Membrane</keyword>
<comment type="similarity">
    <text evidence="1 2">Belongs to the glycosyl hydrolase 31 family.</text>
</comment>
<keyword evidence="4" id="KW-1133">Transmembrane helix</keyword>
<evidence type="ECO:0000259" key="5">
    <source>
        <dbReference type="Pfam" id="PF01055"/>
    </source>
</evidence>
<dbReference type="Gene3D" id="2.60.40.1180">
    <property type="entry name" value="Golgi alpha-mannosidase II"/>
    <property type="match status" value="1"/>
</dbReference>
<evidence type="ECO:0000313" key="7">
    <source>
        <dbReference type="EMBL" id="BES94873.1"/>
    </source>
</evidence>